<dbReference type="InterPro" id="IPR050065">
    <property type="entry name" value="GlmU-like"/>
</dbReference>
<gene>
    <name evidence="4" type="ORF">K1F36_12300</name>
</gene>
<feature type="domain" description="Nucleotidyl transferase" evidence="3">
    <location>
        <begin position="39"/>
        <end position="220"/>
    </location>
</feature>
<dbReference type="EMBL" id="JAHZSV010000015">
    <property type="protein sequence ID" value="MBW8200610.1"/>
    <property type="molecule type" value="Genomic_DNA"/>
</dbReference>
<organism evidence="4 5">
    <name type="scientific">Flagellimonas abyssi</name>
    <dbReference type="NCBI Taxonomy" id="2864871"/>
    <lineage>
        <taxon>Bacteria</taxon>
        <taxon>Pseudomonadati</taxon>
        <taxon>Bacteroidota</taxon>
        <taxon>Flavobacteriia</taxon>
        <taxon>Flavobacteriales</taxon>
        <taxon>Flavobacteriaceae</taxon>
        <taxon>Flagellimonas</taxon>
    </lineage>
</organism>
<dbReference type="PANTHER" id="PTHR43584">
    <property type="entry name" value="NUCLEOTIDYL TRANSFERASE"/>
    <property type="match status" value="1"/>
</dbReference>
<protein>
    <submittedName>
        <fullName evidence="4">NTP transferase domain-containing protein</fullName>
    </submittedName>
</protein>
<dbReference type="InterPro" id="IPR005835">
    <property type="entry name" value="NTP_transferase_dom"/>
</dbReference>
<dbReference type="Proteomes" id="UP001196136">
    <property type="component" value="Unassembled WGS sequence"/>
</dbReference>
<dbReference type="Pfam" id="PF00483">
    <property type="entry name" value="NTP_transferase"/>
    <property type="match status" value="1"/>
</dbReference>
<dbReference type="GO" id="GO:0016740">
    <property type="term" value="F:transferase activity"/>
    <property type="evidence" value="ECO:0007669"/>
    <property type="project" value="UniProtKB-KW"/>
</dbReference>
<name>A0ABS7ESP9_9FLAO</name>
<keyword evidence="2" id="KW-0548">Nucleotidyltransferase</keyword>
<evidence type="ECO:0000259" key="3">
    <source>
        <dbReference type="Pfam" id="PF00483"/>
    </source>
</evidence>
<keyword evidence="5" id="KW-1185">Reference proteome</keyword>
<dbReference type="RefSeq" id="WP_220114093.1">
    <property type="nucleotide sequence ID" value="NZ_JAHZSV010000015.1"/>
</dbReference>
<dbReference type="SUPFAM" id="SSF53448">
    <property type="entry name" value="Nucleotide-diphospho-sugar transferases"/>
    <property type="match status" value="1"/>
</dbReference>
<reference evidence="4 5" key="1">
    <citation type="submission" date="2021-08" db="EMBL/GenBank/DDBJ databases">
        <title>Muricauda profundi sp. nov., a marine bacterium isolated from deep seawater of the Mariana Trench.</title>
        <authorList>
            <person name="Wei Y."/>
        </authorList>
    </citation>
    <scope>NUCLEOTIDE SEQUENCE [LARGE SCALE GENOMIC DNA]</scope>
    <source>
        <strain evidence="4 5">W52</strain>
    </source>
</reference>
<sequence>MSSLNSLVVLAGGASSRMKKNASNQSILSAEEIQQANERSKGLIGLGGNGRPMLDYVLYNAKRAGYEKIYIVIGEQGELFRDFYGGSNGFHGLEVVFAIQRVPSEREKPFGTADALCQAMEQYPELQEKRFTVCNSDNLYSVEAFDLLRNTESPQALITYDRDALEFDSERISRFALVKMDDWNNLIDIIEKPKLDEVGKYRDTKGKLRVSMNIFTFDGKKLFPYLKHCPVHPVRLEKELSTALLGMLGKFSGDMKGIPMAEHVPDLTAKNDIVEVKKYLKEHYSTLEW</sequence>
<evidence type="ECO:0000256" key="1">
    <source>
        <dbReference type="ARBA" id="ARBA00022679"/>
    </source>
</evidence>
<comment type="caution">
    <text evidence="4">The sequence shown here is derived from an EMBL/GenBank/DDBJ whole genome shotgun (WGS) entry which is preliminary data.</text>
</comment>
<accession>A0ABS7ESP9</accession>
<evidence type="ECO:0000313" key="5">
    <source>
        <dbReference type="Proteomes" id="UP001196136"/>
    </source>
</evidence>
<evidence type="ECO:0000313" key="4">
    <source>
        <dbReference type="EMBL" id="MBW8200610.1"/>
    </source>
</evidence>
<evidence type="ECO:0000256" key="2">
    <source>
        <dbReference type="ARBA" id="ARBA00022695"/>
    </source>
</evidence>
<dbReference type="InterPro" id="IPR029044">
    <property type="entry name" value="Nucleotide-diphossugar_trans"/>
</dbReference>
<proteinExistence type="predicted"/>
<dbReference type="Gene3D" id="3.90.550.10">
    <property type="entry name" value="Spore Coat Polysaccharide Biosynthesis Protein SpsA, Chain A"/>
    <property type="match status" value="1"/>
</dbReference>
<keyword evidence="1 4" id="KW-0808">Transferase</keyword>
<dbReference type="PANTHER" id="PTHR43584:SF8">
    <property type="entry name" value="N-ACETYLMURAMATE ALPHA-1-PHOSPHATE URIDYLYLTRANSFERASE"/>
    <property type="match status" value="1"/>
</dbReference>